<gene>
    <name evidence="2" type="ORF">GA0070623_1625</name>
</gene>
<dbReference type="Proteomes" id="UP000198226">
    <property type="component" value="Chromosome I"/>
</dbReference>
<dbReference type="RefSeq" id="WP_067302495.1">
    <property type="nucleotide sequence ID" value="NZ_LRMV01000010.1"/>
</dbReference>
<reference evidence="3" key="1">
    <citation type="submission" date="2016-06" db="EMBL/GenBank/DDBJ databases">
        <authorList>
            <person name="Varghese N."/>
            <person name="Submissions Spin"/>
        </authorList>
    </citation>
    <scope>NUCLEOTIDE SEQUENCE [LARGE SCALE GENOMIC DNA]</scope>
    <source>
        <strain evidence="3">DSM 44983</strain>
    </source>
</reference>
<dbReference type="PROSITE" id="PS00552">
    <property type="entry name" value="HTH_MERR_1"/>
    <property type="match status" value="1"/>
</dbReference>
<dbReference type="CDD" id="cd01282">
    <property type="entry name" value="HTH_MerR-like_sg3"/>
    <property type="match status" value="1"/>
</dbReference>
<proteinExistence type="predicted"/>
<dbReference type="InterPro" id="IPR000551">
    <property type="entry name" value="MerR-type_HTH_dom"/>
</dbReference>
<dbReference type="InterPro" id="IPR009061">
    <property type="entry name" value="DNA-bd_dom_put_sf"/>
</dbReference>
<dbReference type="Pfam" id="PF13411">
    <property type="entry name" value="MerR_1"/>
    <property type="match status" value="1"/>
</dbReference>
<dbReference type="PRINTS" id="PR00040">
    <property type="entry name" value="HTHMERR"/>
</dbReference>
<dbReference type="GO" id="GO:0003700">
    <property type="term" value="F:DNA-binding transcription factor activity"/>
    <property type="evidence" value="ECO:0007669"/>
    <property type="project" value="InterPro"/>
</dbReference>
<dbReference type="OrthoDB" id="3824912at2"/>
<name>A0A109INV5_9ACTN</name>
<dbReference type="PANTHER" id="PTHR30204">
    <property type="entry name" value="REDOX-CYCLING DRUG-SENSING TRANSCRIPTIONAL ACTIVATOR SOXR"/>
    <property type="match status" value="1"/>
</dbReference>
<dbReference type="InterPro" id="IPR047057">
    <property type="entry name" value="MerR_fam"/>
</dbReference>
<accession>A0A109INV5</accession>
<organism evidence="2 3">
    <name type="scientific">Micromonospora rifamycinica</name>
    <dbReference type="NCBI Taxonomy" id="291594"/>
    <lineage>
        <taxon>Bacteria</taxon>
        <taxon>Bacillati</taxon>
        <taxon>Actinomycetota</taxon>
        <taxon>Actinomycetes</taxon>
        <taxon>Micromonosporales</taxon>
        <taxon>Micromonosporaceae</taxon>
        <taxon>Micromonospora</taxon>
    </lineage>
</organism>
<evidence type="ECO:0000313" key="2">
    <source>
        <dbReference type="EMBL" id="SCG48859.1"/>
    </source>
</evidence>
<evidence type="ECO:0000256" key="1">
    <source>
        <dbReference type="ARBA" id="ARBA00023125"/>
    </source>
</evidence>
<dbReference type="AlphaFoldDB" id="A0A109INV5"/>
<dbReference type="SMART" id="SM00422">
    <property type="entry name" value="HTH_MERR"/>
    <property type="match status" value="1"/>
</dbReference>
<keyword evidence="3" id="KW-1185">Reference proteome</keyword>
<dbReference type="EMBL" id="LT607752">
    <property type="protein sequence ID" value="SCG48859.1"/>
    <property type="molecule type" value="Genomic_DNA"/>
</dbReference>
<dbReference type="PROSITE" id="PS50937">
    <property type="entry name" value="HTH_MERR_2"/>
    <property type="match status" value="1"/>
</dbReference>
<dbReference type="PANTHER" id="PTHR30204:SF97">
    <property type="entry name" value="MERR FAMILY REGULATORY PROTEIN"/>
    <property type="match status" value="1"/>
</dbReference>
<dbReference type="Gene3D" id="1.10.1660.10">
    <property type="match status" value="1"/>
</dbReference>
<evidence type="ECO:0000313" key="3">
    <source>
        <dbReference type="Proteomes" id="UP000198226"/>
    </source>
</evidence>
<dbReference type="GO" id="GO:0003677">
    <property type="term" value="F:DNA binding"/>
    <property type="evidence" value="ECO:0007669"/>
    <property type="project" value="UniProtKB-KW"/>
</dbReference>
<sequence length="138" mass="15144">MRIGELARRTGVSARSLRYYEQQGLLTAVRLGNGYREYDEQAVLRVAFIQDLYGAGVPSEVIREILPCSSGRHPTGDCSALYERVRQIRDRLAQQERLIGQRRAMLDSYLSGAASPADLAVPSRGTAAPAHHVPPGPV</sequence>
<keyword evidence="1 2" id="KW-0238">DNA-binding</keyword>
<protein>
    <submittedName>
        <fullName evidence="2">DNA-binding transcriptional regulator, MerR family</fullName>
    </submittedName>
</protein>
<dbReference type="SUPFAM" id="SSF46955">
    <property type="entry name" value="Putative DNA-binding domain"/>
    <property type="match status" value="1"/>
</dbReference>